<dbReference type="Pfam" id="PF13598">
    <property type="entry name" value="DUF4139"/>
    <property type="match status" value="1"/>
</dbReference>
<organism evidence="5 6">
    <name type="scientific">Sphingobacterium chuzhouense</name>
    <dbReference type="NCBI Taxonomy" id="1742264"/>
    <lineage>
        <taxon>Bacteria</taxon>
        <taxon>Pseudomonadati</taxon>
        <taxon>Bacteroidota</taxon>
        <taxon>Sphingobacteriia</taxon>
        <taxon>Sphingobacteriales</taxon>
        <taxon>Sphingobacteriaceae</taxon>
        <taxon>Sphingobacterium</taxon>
    </lineage>
</organism>
<dbReference type="InterPro" id="IPR037291">
    <property type="entry name" value="DUF4139"/>
</dbReference>
<comment type="caution">
    <text evidence="5">The sequence shown here is derived from an EMBL/GenBank/DDBJ whole genome shotgun (WGS) entry which is preliminary data.</text>
</comment>
<name>A0ABR7XVA0_9SPHI</name>
<evidence type="ECO:0000256" key="1">
    <source>
        <dbReference type="SAM" id="Coils"/>
    </source>
</evidence>
<dbReference type="Proteomes" id="UP000651112">
    <property type="component" value="Unassembled WGS sequence"/>
</dbReference>
<feature type="coiled-coil region" evidence="1">
    <location>
        <begin position="101"/>
        <end position="135"/>
    </location>
</feature>
<feature type="signal peptide" evidence="2">
    <location>
        <begin position="1"/>
        <end position="21"/>
    </location>
</feature>
<dbReference type="PANTHER" id="PTHR31005:SF8">
    <property type="entry name" value="DUF4139 DOMAIN-CONTAINING PROTEIN"/>
    <property type="match status" value="1"/>
</dbReference>
<gene>
    <name evidence="5" type="ORF">H8B21_15495</name>
</gene>
<evidence type="ECO:0000313" key="6">
    <source>
        <dbReference type="Proteomes" id="UP000651112"/>
    </source>
</evidence>
<feature type="domain" description="DUF4139" evidence="3">
    <location>
        <begin position="218"/>
        <end position="534"/>
    </location>
</feature>
<keyword evidence="2" id="KW-0732">Signal</keyword>
<feature type="chain" id="PRO_5046855534" evidence="2">
    <location>
        <begin position="22"/>
        <end position="541"/>
    </location>
</feature>
<dbReference type="PANTHER" id="PTHR31005">
    <property type="entry name" value="DUF4139 DOMAIN-CONTAINING PROTEIN"/>
    <property type="match status" value="1"/>
</dbReference>
<proteinExistence type="predicted"/>
<feature type="coiled-coil region" evidence="1">
    <location>
        <begin position="161"/>
        <end position="188"/>
    </location>
</feature>
<evidence type="ECO:0000259" key="4">
    <source>
        <dbReference type="Pfam" id="PF13600"/>
    </source>
</evidence>
<dbReference type="NCBIfam" id="TIGR02231">
    <property type="entry name" value="mucoidy inhibitor MuiA family protein"/>
    <property type="match status" value="1"/>
</dbReference>
<dbReference type="InterPro" id="IPR025554">
    <property type="entry name" value="DUF4140"/>
</dbReference>
<feature type="domain" description="DUF4140" evidence="4">
    <location>
        <begin position="34"/>
        <end position="132"/>
    </location>
</feature>
<keyword evidence="6" id="KW-1185">Reference proteome</keyword>
<dbReference type="Pfam" id="PF13600">
    <property type="entry name" value="DUF4140"/>
    <property type="match status" value="1"/>
</dbReference>
<evidence type="ECO:0000313" key="5">
    <source>
        <dbReference type="EMBL" id="MBD1422975.1"/>
    </source>
</evidence>
<sequence>MMLKSTLLLSTGLVLANLSFAQKAIIQKADLKNVTVFTNAAELNHTANINLPSGSSEVVFTHVANNIDENSIQIGTGANVTILSVRPALNYIDADVKTEAYSKVENEYKSALTVLKKLQNQKATEESMLKLLEQNQKISGNNTSTTVAELAKMTEFYKPKYLEVKNNITALEEKITEQQDIVDKVKIQFDEVKGQTSGSGGQLIVQVMNNQTGNQPFNISYLTRQANWNASYELRAANTMSPLQIVYKANISQQTGVDWQQVNLRLSTSNPSQGGVAPTLSPWLLYYYDFGRQNTLDEVVVTGATTRAKSQNIRIRGVATNAIAEAPQALDDNVQQVENQLNTTFDIDIPYTIASNGKQHAVSLKEYTHPASYQYYVAPRINQDVFLLAELIDYEKLNLVPGQANVMFENMLVGKTFINPSEATDTLKLSMGRDKMISIKREKINDLSSSRLIGNSRTQTAIYEITIKNNKKLPVSLTLQEQYPLSTDKGMDITLEESSGGEVNKDTGIVTWKLNIPAGGTQKLKFGYAVKHPKDKQVNLF</sequence>
<keyword evidence="1" id="KW-0175">Coiled coil</keyword>
<protein>
    <submittedName>
        <fullName evidence="5">DUF4139 domain-containing protein</fullName>
    </submittedName>
</protein>
<accession>A0ABR7XVA0</accession>
<dbReference type="EMBL" id="JACNYL010000003">
    <property type="protein sequence ID" value="MBD1422975.1"/>
    <property type="molecule type" value="Genomic_DNA"/>
</dbReference>
<reference evidence="5 6" key="1">
    <citation type="submission" date="2020-08" db="EMBL/GenBank/DDBJ databases">
        <title>Sphingobacterium sp. DN00404 isolated from aquaculture water.</title>
        <authorList>
            <person name="Zhang M."/>
        </authorList>
    </citation>
    <scope>NUCLEOTIDE SEQUENCE [LARGE SCALE GENOMIC DNA]</scope>
    <source>
        <strain evidence="5 6">KCTC 42746</strain>
    </source>
</reference>
<evidence type="ECO:0000256" key="2">
    <source>
        <dbReference type="SAM" id="SignalP"/>
    </source>
</evidence>
<evidence type="ECO:0000259" key="3">
    <source>
        <dbReference type="Pfam" id="PF13598"/>
    </source>
</evidence>
<dbReference type="InterPro" id="IPR011935">
    <property type="entry name" value="CHP02231"/>
</dbReference>